<dbReference type="EMBL" id="VIEB01000066">
    <property type="protein sequence ID" value="TQE08747.1"/>
    <property type="molecule type" value="Genomic_DNA"/>
</dbReference>
<gene>
    <name evidence="1" type="ORF">C1H46_005595</name>
</gene>
<evidence type="ECO:0000313" key="2">
    <source>
        <dbReference type="Proteomes" id="UP000315295"/>
    </source>
</evidence>
<comment type="caution">
    <text evidence="1">The sequence shown here is derived from an EMBL/GenBank/DDBJ whole genome shotgun (WGS) entry which is preliminary data.</text>
</comment>
<sequence>MSSSISSKTWHEQHLLSAFMVTKSSEGMRLRIGPYSRVQRRGWFWSRELRKLRMEVGFVWVAACGWMWSEVMAGVARGGHECGSEEIEGE</sequence>
<dbReference type="Proteomes" id="UP000315295">
    <property type="component" value="Unassembled WGS sequence"/>
</dbReference>
<keyword evidence="2" id="KW-1185">Reference proteome</keyword>
<organism evidence="1 2">
    <name type="scientific">Malus baccata</name>
    <name type="common">Siberian crab apple</name>
    <name type="synonym">Pyrus baccata</name>
    <dbReference type="NCBI Taxonomy" id="106549"/>
    <lineage>
        <taxon>Eukaryota</taxon>
        <taxon>Viridiplantae</taxon>
        <taxon>Streptophyta</taxon>
        <taxon>Embryophyta</taxon>
        <taxon>Tracheophyta</taxon>
        <taxon>Spermatophyta</taxon>
        <taxon>Magnoliopsida</taxon>
        <taxon>eudicotyledons</taxon>
        <taxon>Gunneridae</taxon>
        <taxon>Pentapetalae</taxon>
        <taxon>rosids</taxon>
        <taxon>fabids</taxon>
        <taxon>Rosales</taxon>
        <taxon>Rosaceae</taxon>
        <taxon>Amygdaloideae</taxon>
        <taxon>Maleae</taxon>
        <taxon>Malus</taxon>
    </lineage>
</organism>
<name>A0A540NCI6_MALBA</name>
<accession>A0A540NCI6</accession>
<evidence type="ECO:0000313" key="1">
    <source>
        <dbReference type="EMBL" id="TQE08747.1"/>
    </source>
</evidence>
<dbReference type="AlphaFoldDB" id="A0A540NCI6"/>
<proteinExistence type="predicted"/>
<reference evidence="1 2" key="1">
    <citation type="journal article" date="2019" name="G3 (Bethesda)">
        <title>Sequencing of a Wild Apple (Malus baccata) Genome Unravels the Differences Between Cultivated and Wild Apple Species Regarding Disease Resistance and Cold Tolerance.</title>
        <authorList>
            <person name="Chen X."/>
        </authorList>
    </citation>
    <scope>NUCLEOTIDE SEQUENCE [LARGE SCALE GENOMIC DNA]</scope>
    <source>
        <strain evidence="2">cv. Shandingzi</strain>
        <tissue evidence="1">Leaves</tissue>
    </source>
</reference>
<protein>
    <submittedName>
        <fullName evidence="1">Uncharacterized protein</fullName>
    </submittedName>
</protein>